<feature type="active site" description="Charge relay system" evidence="9">
    <location>
        <position position="177"/>
    </location>
</feature>
<keyword evidence="3 14" id="KW-0645">Protease</keyword>
<dbReference type="AlphaFoldDB" id="A0A5C5VER2"/>
<dbReference type="PRINTS" id="PR00834">
    <property type="entry name" value="PROTEASES2C"/>
</dbReference>
<dbReference type="EC" id="3.4.21.107" evidence="14"/>
<dbReference type="SMART" id="SM00228">
    <property type="entry name" value="PDZ"/>
    <property type="match status" value="2"/>
</dbReference>
<feature type="active site" description="Charge relay system" evidence="9">
    <location>
        <position position="147"/>
    </location>
</feature>
<evidence type="ECO:0000256" key="11">
    <source>
        <dbReference type="SAM" id="MobiDB-lite"/>
    </source>
</evidence>
<feature type="domain" description="PDZ" evidence="13">
    <location>
        <begin position="307"/>
        <end position="359"/>
    </location>
</feature>
<gene>
    <name evidence="14" type="primary">degP</name>
    <name evidence="14" type="ORF">KOR34_20710</name>
</gene>
<comment type="similarity">
    <text evidence="2">Belongs to the peptidase S1C family.</text>
</comment>
<dbReference type="Pfam" id="PF13365">
    <property type="entry name" value="Trypsin_2"/>
    <property type="match status" value="1"/>
</dbReference>
<accession>A0A5C5VER2</accession>
<dbReference type="GO" id="GO:0042597">
    <property type="term" value="C:periplasmic space"/>
    <property type="evidence" value="ECO:0007669"/>
    <property type="project" value="UniProtKB-SubCell"/>
</dbReference>
<evidence type="ECO:0000313" key="14">
    <source>
        <dbReference type="EMBL" id="TWT37124.1"/>
    </source>
</evidence>
<evidence type="ECO:0000256" key="6">
    <source>
        <dbReference type="ARBA" id="ARBA00022764"/>
    </source>
</evidence>
<feature type="binding site" evidence="10">
    <location>
        <position position="147"/>
    </location>
    <ligand>
        <name>substrate</name>
    </ligand>
</feature>
<dbReference type="PROSITE" id="PS50106">
    <property type="entry name" value="PDZ"/>
    <property type="match status" value="2"/>
</dbReference>
<keyword evidence="7 14" id="KW-0378">Hydrolase</keyword>
<dbReference type="EMBL" id="SIHJ01000001">
    <property type="protein sequence ID" value="TWT37124.1"/>
    <property type="molecule type" value="Genomic_DNA"/>
</dbReference>
<keyword evidence="15" id="KW-1185">Reference proteome</keyword>
<keyword evidence="4 12" id="KW-0732">Signal</keyword>
<dbReference type="Proteomes" id="UP000316714">
    <property type="component" value="Unassembled WGS sequence"/>
</dbReference>
<comment type="subcellular location">
    <subcellularLocation>
        <location evidence="1">Periplasm</location>
    </subcellularLocation>
</comment>
<evidence type="ECO:0000256" key="3">
    <source>
        <dbReference type="ARBA" id="ARBA00022670"/>
    </source>
</evidence>
<organism evidence="14 15">
    <name type="scientific">Posidoniimonas corsicana</name>
    <dbReference type="NCBI Taxonomy" id="1938618"/>
    <lineage>
        <taxon>Bacteria</taxon>
        <taxon>Pseudomonadati</taxon>
        <taxon>Planctomycetota</taxon>
        <taxon>Planctomycetia</taxon>
        <taxon>Pirellulales</taxon>
        <taxon>Lacipirellulaceae</taxon>
        <taxon>Posidoniimonas</taxon>
    </lineage>
</organism>
<dbReference type="InterPro" id="IPR011782">
    <property type="entry name" value="Pept_S1C_Do"/>
</dbReference>
<feature type="region of interest" description="Disordered" evidence="11">
    <location>
        <begin position="400"/>
        <end position="421"/>
    </location>
</feature>
<feature type="active site" description="Charge relay system" evidence="9">
    <location>
        <position position="251"/>
    </location>
</feature>
<dbReference type="SUPFAM" id="SSF50494">
    <property type="entry name" value="Trypsin-like serine proteases"/>
    <property type="match status" value="1"/>
</dbReference>
<evidence type="ECO:0000256" key="12">
    <source>
        <dbReference type="SAM" id="SignalP"/>
    </source>
</evidence>
<feature type="signal peptide" evidence="12">
    <location>
        <begin position="1"/>
        <end position="27"/>
    </location>
</feature>
<dbReference type="SUPFAM" id="SSF50156">
    <property type="entry name" value="PDZ domain-like"/>
    <property type="match status" value="2"/>
</dbReference>
<protein>
    <submittedName>
        <fullName evidence="14">Periplasmic serine endoprotease DegP</fullName>
        <ecNumber evidence="14">3.4.21.107</ecNumber>
    </submittedName>
</protein>
<dbReference type="Gene3D" id="2.30.42.10">
    <property type="match status" value="2"/>
</dbReference>
<keyword evidence="5" id="KW-0677">Repeat</keyword>
<evidence type="ECO:0000256" key="4">
    <source>
        <dbReference type="ARBA" id="ARBA00022729"/>
    </source>
</evidence>
<feature type="binding site" evidence="10">
    <location>
        <position position="177"/>
    </location>
    <ligand>
        <name>substrate</name>
    </ligand>
</feature>
<feature type="chain" id="PRO_5023030113" evidence="12">
    <location>
        <begin position="28"/>
        <end position="512"/>
    </location>
</feature>
<dbReference type="PANTHER" id="PTHR22939">
    <property type="entry name" value="SERINE PROTEASE FAMILY S1C HTRA-RELATED"/>
    <property type="match status" value="1"/>
</dbReference>
<evidence type="ECO:0000256" key="10">
    <source>
        <dbReference type="PIRSR" id="PIRSR611782-2"/>
    </source>
</evidence>
<sequence length="512" mass="53478" precursor="true">MTNTATLRRRAAAAGLTLLLAVGVSLGAAGRHATQDKSTTPINSADVASAKSLSNAFRAASDKVLPAVVAIENRPKLAQSGMRQVPDMSDRFGGRNPFQGTPFEDFFKGMPEGQVNPQFRHLPNAGPMGIGSGVIIDPSGVILTNNHVVEGGGEVTVRLNDGREFKAASVATDPKTDLAIVRIEGAKNLVAAELADSDQVEVGDWVLALGQPFGLESTVTAGIVSATHRGIGITDRESFIQTDAAINPGNSGGPLVDLDGRIVGINTAISSRSGGNNGIGFAVPANLASWVVKQLETDGVVHRAYLGVGIQPVTQEIAGQFGVRPREGVVVTQVYPDTPAAKMGLREGDVITHLDGEEVGSAGELQLLVEQTELGKTHPMKVVRDGKSLKLAFSPEAQPESFGARVGQRSSQLESPQAKPSALGMGLDNLTPEVGKQLGLTATEGVVVTEVDNGSRAAEAGIQPGMVIRQINRQEVQNADDARQLLSDADPDESVLLLVQTGAGSRFVVIER</sequence>
<reference evidence="14 15" key="1">
    <citation type="submission" date="2019-02" db="EMBL/GenBank/DDBJ databases">
        <title>Deep-cultivation of Planctomycetes and their phenomic and genomic characterization uncovers novel biology.</title>
        <authorList>
            <person name="Wiegand S."/>
            <person name="Jogler M."/>
            <person name="Boedeker C."/>
            <person name="Pinto D."/>
            <person name="Vollmers J."/>
            <person name="Rivas-Marin E."/>
            <person name="Kohn T."/>
            <person name="Peeters S.H."/>
            <person name="Heuer A."/>
            <person name="Rast P."/>
            <person name="Oberbeckmann S."/>
            <person name="Bunk B."/>
            <person name="Jeske O."/>
            <person name="Meyerdierks A."/>
            <person name="Storesund J.E."/>
            <person name="Kallscheuer N."/>
            <person name="Luecker S."/>
            <person name="Lage O.M."/>
            <person name="Pohl T."/>
            <person name="Merkel B.J."/>
            <person name="Hornburger P."/>
            <person name="Mueller R.-W."/>
            <person name="Bruemmer F."/>
            <person name="Labrenz M."/>
            <person name="Spormann A.M."/>
            <person name="Op Den Camp H."/>
            <person name="Overmann J."/>
            <person name="Amann R."/>
            <person name="Jetten M.S.M."/>
            <person name="Mascher T."/>
            <person name="Medema M.H."/>
            <person name="Devos D.P."/>
            <person name="Kaster A.-K."/>
            <person name="Ovreas L."/>
            <person name="Rohde M."/>
            <person name="Galperin M.Y."/>
            <person name="Jogler C."/>
        </authorList>
    </citation>
    <scope>NUCLEOTIDE SEQUENCE [LARGE SCALE GENOMIC DNA]</scope>
    <source>
        <strain evidence="14 15">KOR34</strain>
    </source>
</reference>
<dbReference type="NCBIfam" id="TIGR02037">
    <property type="entry name" value="degP_htrA_DO"/>
    <property type="match status" value="1"/>
</dbReference>
<dbReference type="GO" id="GO:0004252">
    <property type="term" value="F:serine-type endopeptidase activity"/>
    <property type="evidence" value="ECO:0007669"/>
    <property type="project" value="InterPro"/>
</dbReference>
<feature type="binding site" evidence="10">
    <location>
        <begin position="249"/>
        <end position="251"/>
    </location>
    <ligand>
        <name>substrate</name>
    </ligand>
</feature>
<evidence type="ECO:0000256" key="1">
    <source>
        <dbReference type="ARBA" id="ARBA00004418"/>
    </source>
</evidence>
<dbReference type="InterPro" id="IPR001478">
    <property type="entry name" value="PDZ"/>
</dbReference>
<name>A0A5C5VER2_9BACT</name>
<evidence type="ECO:0000256" key="2">
    <source>
        <dbReference type="ARBA" id="ARBA00010541"/>
    </source>
</evidence>
<dbReference type="Pfam" id="PF17820">
    <property type="entry name" value="PDZ_6"/>
    <property type="match status" value="1"/>
</dbReference>
<feature type="domain" description="PDZ" evidence="13">
    <location>
        <begin position="435"/>
        <end position="512"/>
    </location>
</feature>
<keyword evidence="6" id="KW-0574">Periplasm</keyword>
<dbReference type="PANTHER" id="PTHR22939:SF129">
    <property type="entry name" value="SERINE PROTEASE HTRA2, MITOCHONDRIAL"/>
    <property type="match status" value="1"/>
</dbReference>
<comment type="caution">
    <text evidence="14">The sequence shown here is derived from an EMBL/GenBank/DDBJ whole genome shotgun (WGS) entry which is preliminary data.</text>
</comment>
<dbReference type="Pfam" id="PF13180">
    <property type="entry name" value="PDZ_2"/>
    <property type="match status" value="1"/>
</dbReference>
<dbReference type="InterPro" id="IPR041489">
    <property type="entry name" value="PDZ_6"/>
</dbReference>
<dbReference type="RefSeq" id="WP_197531303.1">
    <property type="nucleotide sequence ID" value="NZ_SIHJ01000001.1"/>
</dbReference>
<evidence type="ECO:0000256" key="7">
    <source>
        <dbReference type="ARBA" id="ARBA00022801"/>
    </source>
</evidence>
<dbReference type="InterPro" id="IPR036034">
    <property type="entry name" value="PDZ_sf"/>
</dbReference>
<dbReference type="InterPro" id="IPR009003">
    <property type="entry name" value="Peptidase_S1_PA"/>
</dbReference>
<evidence type="ECO:0000256" key="8">
    <source>
        <dbReference type="ARBA" id="ARBA00022825"/>
    </source>
</evidence>
<evidence type="ECO:0000256" key="5">
    <source>
        <dbReference type="ARBA" id="ARBA00022737"/>
    </source>
</evidence>
<evidence type="ECO:0000313" key="15">
    <source>
        <dbReference type="Proteomes" id="UP000316714"/>
    </source>
</evidence>
<dbReference type="Gene3D" id="2.40.10.120">
    <property type="match status" value="1"/>
</dbReference>
<dbReference type="GO" id="GO:0006508">
    <property type="term" value="P:proteolysis"/>
    <property type="evidence" value="ECO:0007669"/>
    <property type="project" value="UniProtKB-KW"/>
</dbReference>
<dbReference type="InterPro" id="IPR001940">
    <property type="entry name" value="Peptidase_S1C"/>
</dbReference>
<evidence type="ECO:0000256" key="9">
    <source>
        <dbReference type="PIRSR" id="PIRSR611782-1"/>
    </source>
</evidence>
<evidence type="ECO:0000259" key="13">
    <source>
        <dbReference type="PROSITE" id="PS50106"/>
    </source>
</evidence>
<proteinExistence type="inferred from homology"/>
<keyword evidence="8" id="KW-0720">Serine protease</keyword>